<dbReference type="AlphaFoldDB" id="A0A0E9TTF2"/>
<dbReference type="EMBL" id="GBXM01052559">
    <property type="protein sequence ID" value="JAH56018.1"/>
    <property type="molecule type" value="Transcribed_RNA"/>
</dbReference>
<name>A0A0E9TTF2_ANGAN</name>
<protein>
    <submittedName>
        <fullName evidence="1">Uncharacterized protein</fullName>
    </submittedName>
</protein>
<proteinExistence type="predicted"/>
<evidence type="ECO:0000313" key="1">
    <source>
        <dbReference type="EMBL" id="JAH56018.1"/>
    </source>
</evidence>
<reference evidence="1" key="1">
    <citation type="submission" date="2014-11" db="EMBL/GenBank/DDBJ databases">
        <authorList>
            <person name="Amaro Gonzalez C."/>
        </authorList>
    </citation>
    <scope>NUCLEOTIDE SEQUENCE</scope>
</reference>
<organism evidence="1">
    <name type="scientific">Anguilla anguilla</name>
    <name type="common">European freshwater eel</name>
    <name type="synonym">Muraena anguilla</name>
    <dbReference type="NCBI Taxonomy" id="7936"/>
    <lineage>
        <taxon>Eukaryota</taxon>
        <taxon>Metazoa</taxon>
        <taxon>Chordata</taxon>
        <taxon>Craniata</taxon>
        <taxon>Vertebrata</taxon>
        <taxon>Euteleostomi</taxon>
        <taxon>Actinopterygii</taxon>
        <taxon>Neopterygii</taxon>
        <taxon>Teleostei</taxon>
        <taxon>Anguilliformes</taxon>
        <taxon>Anguillidae</taxon>
        <taxon>Anguilla</taxon>
    </lineage>
</organism>
<accession>A0A0E9TTF2</accession>
<reference evidence="1" key="2">
    <citation type="journal article" date="2015" name="Fish Shellfish Immunol.">
        <title>Early steps in the European eel (Anguilla anguilla)-Vibrio vulnificus interaction in the gills: Role of the RtxA13 toxin.</title>
        <authorList>
            <person name="Callol A."/>
            <person name="Pajuelo D."/>
            <person name="Ebbesson L."/>
            <person name="Teles M."/>
            <person name="MacKenzie S."/>
            <person name="Amaro C."/>
        </authorList>
    </citation>
    <scope>NUCLEOTIDE SEQUENCE</scope>
</reference>
<sequence length="18" mass="2033">MHRVHSKSWICVVCGFSG</sequence>